<keyword evidence="4 6" id="KW-1133">Transmembrane helix</keyword>
<sequence>MYRFLLTRRWLGLAALMAGLAVVMVGLGNWQLDRYHQKTAINDRIDAAATAAPVPVTNVLVTGRAPGKAQRYTKVTATGRYDSANEILARGRTVDGQVGFEVITPLVLPDGTALLVDRGWVAAGVDAATVPDYPAAPSGDVTVTGAVRLPERRLGTVERTGGRLQVRRINPALLAGELPYPVLGGYVSIEQEGLRPIEVEYEGTLQNGGYALQWWAFAALTVVGYVYLVRRQVRENRPEPAERDFDRESAPAG</sequence>
<evidence type="ECO:0000256" key="1">
    <source>
        <dbReference type="ARBA" id="ARBA00004370"/>
    </source>
</evidence>
<keyword evidence="3 6" id="KW-0812">Transmembrane</keyword>
<protein>
    <recommendedName>
        <fullName evidence="6">SURF1-like protein</fullName>
    </recommendedName>
</protein>
<evidence type="ECO:0000256" key="2">
    <source>
        <dbReference type="ARBA" id="ARBA00007165"/>
    </source>
</evidence>
<organism evidence="7 8">
    <name type="scientific">Virgisporangium aurantiacum</name>
    <dbReference type="NCBI Taxonomy" id="175570"/>
    <lineage>
        <taxon>Bacteria</taxon>
        <taxon>Bacillati</taxon>
        <taxon>Actinomycetota</taxon>
        <taxon>Actinomycetes</taxon>
        <taxon>Micromonosporales</taxon>
        <taxon>Micromonosporaceae</taxon>
        <taxon>Virgisporangium</taxon>
    </lineage>
</organism>
<keyword evidence="6" id="KW-1003">Cell membrane</keyword>
<evidence type="ECO:0000256" key="5">
    <source>
        <dbReference type="ARBA" id="ARBA00023136"/>
    </source>
</evidence>
<dbReference type="Pfam" id="PF02104">
    <property type="entry name" value="SURF1"/>
    <property type="match status" value="1"/>
</dbReference>
<dbReference type="EMBL" id="BOPG01000065">
    <property type="protein sequence ID" value="GIJ61309.1"/>
    <property type="molecule type" value="Genomic_DNA"/>
</dbReference>
<feature type="transmembrane region" description="Helical" evidence="6">
    <location>
        <begin position="212"/>
        <end position="229"/>
    </location>
</feature>
<gene>
    <name evidence="7" type="ORF">Vau01_088250</name>
</gene>
<evidence type="ECO:0000256" key="3">
    <source>
        <dbReference type="ARBA" id="ARBA00022692"/>
    </source>
</evidence>
<evidence type="ECO:0000256" key="6">
    <source>
        <dbReference type="RuleBase" id="RU363076"/>
    </source>
</evidence>
<dbReference type="GO" id="GO:0005886">
    <property type="term" value="C:plasma membrane"/>
    <property type="evidence" value="ECO:0007669"/>
    <property type="project" value="UniProtKB-SubCell"/>
</dbReference>
<comment type="caution">
    <text evidence="7">The sequence shown here is derived from an EMBL/GenBank/DDBJ whole genome shotgun (WGS) entry which is preliminary data.</text>
</comment>
<feature type="transmembrane region" description="Helical" evidence="6">
    <location>
        <begin position="12"/>
        <end position="32"/>
    </location>
</feature>
<proteinExistence type="inferred from homology"/>
<evidence type="ECO:0000313" key="7">
    <source>
        <dbReference type="EMBL" id="GIJ61309.1"/>
    </source>
</evidence>
<comment type="subcellular location">
    <subcellularLocation>
        <location evidence="6">Cell membrane</location>
        <topology evidence="6">Multi-pass membrane protein</topology>
    </subcellularLocation>
    <subcellularLocation>
        <location evidence="1">Membrane</location>
    </subcellularLocation>
</comment>
<dbReference type="RefSeq" id="WP_239152329.1">
    <property type="nucleotide sequence ID" value="NZ_BOPG01000065.1"/>
</dbReference>
<keyword evidence="5 6" id="KW-0472">Membrane</keyword>
<dbReference type="Proteomes" id="UP000612585">
    <property type="component" value="Unassembled WGS sequence"/>
</dbReference>
<dbReference type="InterPro" id="IPR045214">
    <property type="entry name" value="Surf1/Surf4"/>
</dbReference>
<reference evidence="7" key="1">
    <citation type="submission" date="2021-01" db="EMBL/GenBank/DDBJ databases">
        <title>Whole genome shotgun sequence of Virgisporangium aurantiacum NBRC 16421.</title>
        <authorList>
            <person name="Komaki H."/>
            <person name="Tamura T."/>
        </authorList>
    </citation>
    <scope>NUCLEOTIDE SEQUENCE</scope>
    <source>
        <strain evidence="7">NBRC 16421</strain>
    </source>
</reference>
<dbReference type="InterPro" id="IPR002994">
    <property type="entry name" value="Surf1/Shy1"/>
</dbReference>
<comment type="similarity">
    <text evidence="2 6">Belongs to the SURF1 family.</text>
</comment>
<dbReference type="PROSITE" id="PS50895">
    <property type="entry name" value="SURF1"/>
    <property type="match status" value="1"/>
</dbReference>
<evidence type="ECO:0000256" key="4">
    <source>
        <dbReference type="ARBA" id="ARBA00022989"/>
    </source>
</evidence>
<dbReference type="AlphaFoldDB" id="A0A8J3ZBU2"/>
<evidence type="ECO:0000313" key="8">
    <source>
        <dbReference type="Proteomes" id="UP000612585"/>
    </source>
</evidence>
<keyword evidence="8" id="KW-1185">Reference proteome</keyword>
<dbReference type="CDD" id="cd06662">
    <property type="entry name" value="SURF1"/>
    <property type="match status" value="1"/>
</dbReference>
<accession>A0A8J3ZBU2</accession>
<dbReference type="PANTHER" id="PTHR23427:SF2">
    <property type="entry name" value="SURFEIT LOCUS PROTEIN 1"/>
    <property type="match status" value="1"/>
</dbReference>
<dbReference type="PANTHER" id="PTHR23427">
    <property type="entry name" value="SURFEIT LOCUS PROTEIN"/>
    <property type="match status" value="1"/>
</dbReference>
<name>A0A8J3ZBU2_9ACTN</name>